<dbReference type="AlphaFoldDB" id="A0A7W7XGN1"/>
<dbReference type="EMBL" id="JACHJY010000023">
    <property type="protein sequence ID" value="MBB4987467.1"/>
    <property type="molecule type" value="Genomic_DNA"/>
</dbReference>
<protein>
    <submittedName>
        <fullName evidence="2">Uncharacterized protein</fullName>
    </submittedName>
</protein>
<organism evidence="2 3">
    <name type="scientific">Streptomyces nymphaeiformis</name>
    <dbReference type="NCBI Taxonomy" id="2663842"/>
    <lineage>
        <taxon>Bacteria</taxon>
        <taxon>Bacillati</taxon>
        <taxon>Actinomycetota</taxon>
        <taxon>Actinomycetes</taxon>
        <taxon>Kitasatosporales</taxon>
        <taxon>Streptomycetaceae</taxon>
        <taxon>Streptomyces</taxon>
    </lineage>
</organism>
<comment type="caution">
    <text evidence="2">The sequence shown here is derived from an EMBL/GenBank/DDBJ whole genome shotgun (WGS) entry which is preliminary data.</text>
</comment>
<evidence type="ECO:0000313" key="3">
    <source>
        <dbReference type="Proteomes" id="UP000582643"/>
    </source>
</evidence>
<evidence type="ECO:0000313" key="2">
    <source>
        <dbReference type="EMBL" id="MBB4987467.1"/>
    </source>
</evidence>
<name>A0A7W7XGN1_9ACTN</name>
<dbReference type="Proteomes" id="UP000582643">
    <property type="component" value="Unassembled WGS sequence"/>
</dbReference>
<dbReference type="RefSeq" id="WP_184933252.1">
    <property type="nucleotide sequence ID" value="NZ_JACHJY010000023.1"/>
</dbReference>
<reference evidence="2 3" key="1">
    <citation type="submission" date="2020-08" db="EMBL/GenBank/DDBJ databases">
        <title>Genomic Encyclopedia of Type Strains, Phase III (KMG-III): the genomes of soil and plant-associated and newly described type strains.</title>
        <authorList>
            <person name="Whitman W."/>
        </authorList>
    </citation>
    <scope>NUCLEOTIDE SEQUENCE [LARGE SCALE GENOMIC DNA]</scope>
    <source>
        <strain evidence="2 3">SFB5A</strain>
    </source>
</reference>
<gene>
    <name evidence="2" type="ORF">GGE06_008440</name>
</gene>
<proteinExistence type="predicted"/>
<evidence type="ECO:0000256" key="1">
    <source>
        <dbReference type="SAM" id="MobiDB-lite"/>
    </source>
</evidence>
<accession>A0A7W7XGN1</accession>
<feature type="region of interest" description="Disordered" evidence="1">
    <location>
        <begin position="68"/>
        <end position="92"/>
    </location>
</feature>
<keyword evidence="3" id="KW-1185">Reference proteome</keyword>
<sequence length="124" mass="13521">MATDPMDFCPNEKCGGARDACGCPSDLTTQALMVCLACGGRWWRPYGSTSTRCPHPDCGQDLSLISIPASRPPERDADGQLLDSGDPGDEDECHAELIDGSWTYCGCEDCEQREEDDTEMEMYG</sequence>